<protein>
    <recommendedName>
        <fullName evidence="3">Phage terminase large subunit-like protein</fullName>
    </recommendedName>
</protein>
<gene>
    <name evidence="1" type="ORF">HX018_07365</name>
</gene>
<evidence type="ECO:0000313" key="2">
    <source>
        <dbReference type="Proteomes" id="UP001170954"/>
    </source>
</evidence>
<keyword evidence="2" id="KW-1185">Reference proteome</keyword>
<evidence type="ECO:0008006" key="3">
    <source>
        <dbReference type="Google" id="ProtNLM"/>
    </source>
</evidence>
<dbReference type="Gene3D" id="3.40.50.300">
    <property type="entry name" value="P-loop containing nucleotide triphosphate hydrolases"/>
    <property type="match status" value="1"/>
</dbReference>
<reference evidence="1" key="1">
    <citation type="submission" date="2020-06" db="EMBL/GenBank/DDBJ databases">
        <authorList>
            <person name="Dong N."/>
        </authorList>
    </citation>
    <scope>NUCLEOTIDE SEQUENCE</scope>
    <source>
        <strain evidence="1">R1692</strain>
    </source>
</reference>
<name>A0ABT7NLF9_9SPHI</name>
<dbReference type="RefSeq" id="WP_286651012.1">
    <property type="nucleotide sequence ID" value="NZ_JACAGK010000016.1"/>
</dbReference>
<dbReference type="Proteomes" id="UP001170954">
    <property type="component" value="Unassembled WGS sequence"/>
</dbReference>
<evidence type="ECO:0000313" key="1">
    <source>
        <dbReference type="EMBL" id="MDM1048052.1"/>
    </source>
</evidence>
<reference evidence="1" key="2">
    <citation type="journal article" date="2022" name="Sci. Total Environ.">
        <title>Prevalence, transmission, and molecular epidemiology of tet(X)-positive bacteria among humans, animals, and environmental niches in China: An epidemiological, and genomic-based study.</title>
        <authorList>
            <person name="Dong N."/>
            <person name="Zeng Y."/>
            <person name="Cai C."/>
            <person name="Sun C."/>
            <person name="Lu J."/>
            <person name="Liu C."/>
            <person name="Zhou H."/>
            <person name="Sun Q."/>
            <person name="Shu L."/>
            <person name="Wang H."/>
            <person name="Wang Y."/>
            <person name="Wang S."/>
            <person name="Wu C."/>
            <person name="Chan E.W."/>
            <person name="Chen G."/>
            <person name="Shen Z."/>
            <person name="Chen S."/>
            <person name="Zhang R."/>
        </authorList>
    </citation>
    <scope>NUCLEOTIDE SEQUENCE</scope>
    <source>
        <strain evidence="1">R1692</strain>
    </source>
</reference>
<dbReference type="InterPro" id="IPR027417">
    <property type="entry name" value="P-loop_NTPase"/>
</dbReference>
<comment type="caution">
    <text evidence="1">The sequence shown here is derived from an EMBL/GenBank/DDBJ whole genome shotgun (WGS) entry which is preliminary data.</text>
</comment>
<accession>A0ABT7NLF9</accession>
<organism evidence="1 2">
    <name type="scientific">Sphingobacterium hotanense</name>
    <dbReference type="NCBI Taxonomy" id="649196"/>
    <lineage>
        <taxon>Bacteria</taxon>
        <taxon>Pseudomonadati</taxon>
        <taxon>Bacteroidota</taxon>
        <taxon>Sphingobacteriia</taxon>
        <taxon>Sphingobacteriales</taxon>
        <taxon>Sphingobacteriaceae</taxon>
        <taxon>Sphingobacterium</taxon>
    </lineage>
</organism>
<dbReference type="EMBL" id="JACAGK010000016">
    <property type="protein sequence ID" value="MDM1048052.1"/>
    <property type="molecule type" value="Genomic_DNA"/>
</dbReference>
<sequence>MATLSDKKYLEQWSKFSENIKRATPIDLEESPLEKKKRIEMLEKDDEAWFRYYCPTFYTSEPAPFQKKSTKIVMSTEELYLVRSWARELAKSARTMMETLKKILTKKKRNLLMVSDSFANASRLLLPYKVMLESNNRIINDYGVQQSLGNWEAHEFKTRSGASFRALGAGQSPRGTRNDAARPDIILIDDIDTDQDCRNTDIIDDKIKWIEEALIPTRSISEPLMIIACGNIIAEYCCITEMAKKADRHEVVNIRDENGKSTWPAKNTEEMIDRVLSLISFDARQKEYFNNPMRRGKTFTDIQYGRAPLLRTCEMVVIYADPSTSNKDKPRIRGKAQQSFKSVQVIGFKNHRYYVYWIRLDQVGNRIFVDWLYQAHEYCKRAGVDPITMYIENNTLQAPHYEQVIQPAIKMKAENDCIDMIPLREDTRGKPDKYERIEGTLQPIDERGDLVFDDRLKDTPAMEVMERQMLSVSPNQKMMDGPDCLEGGVWIIQNRKVVNRGNSYRMGQRADRKY</sequence>
<proteinExistence type="predicted"/>